<accession>A0A6H5HBS6</accession>
<dbReference type="SUPFAM" id="SSF54001">
    <property type="entry name" value="Cysteine proteinases"/>
    <property type="match status" value="1"/>
</dbReference>
<dbReference type="AlphaFoldDB" id="A0A6H5HBS6"/>
<dbReference type="OrthoDB" id="3789175at2759"/>
<dbReference type="InterPro" id="IPR038765">
    <property type="entry name" value="Papain-like_cys_pep_sf"/>
</dbReference>
<evidence type="ECO:0000313" key="1">
    <source>
        <dbReference type="EMBL" id="CAB0014602.1"/>
    </source>
</evidence>
<sequence>MYTFFGTHCFKIQRLLVHKKPEVMNMLPKEIYVEEGSLPASFDAIEEWPNYVTPPQDQGWCANSWVWSTIGVASDRLVTDECLPWTGDTPGRCSITKKPQAKFAK</sequence>
<proteinExistence type="predicted"/>
<gene>
    <name evidence="1" type="ORF">NTEN_LOCUS19023</name>
</gene>
<organism evidence="1 2">
    <name type="scientific">Nesidiocoris tenuis</name>
    <dbReference type="NCBI Taxonomy" id="355587"/>
    <lineage>
        <taxon>Eukaryota</taxon>
        <taxon>Metazoa</taxon>
        <taxon>Ecdysozoa</taxon>
        <taxon>Arthropoda</taxon>
        <taxon>Hexapoda</taxon>
        <taxon>Insecta</taxon>
        <taxon>Pterygota</taxon>
        <taxon>Neoptera</taxon>
        <taxon>Paraneoptera</taxon>
        <taxon>Hemiptera</taxon>
        <taxon>Heteroptera</taxon>
        <taxon>Panheteroptera</taxon>
        <taxon>Cimicomorpha</taxon>
        <taxon>Miridae</taxon>
        <taxon>Dicyphina</taxon>
        <taxon>Nesidiocoris</taxon>
    </lineage>
</organism>
<protein>
    <submittedName>
        <fullName evidence="1">Uncharacterized protein</fullName>
    </submittedName>
</protein>
<dbReference type="Gene3D" id="3.90.70.10">
    <property type="entry name" value="Cysteine proteinases"/>
    <property type="match status" value="1"/>
</dbReference>
<keyword evidence="2" id="KW-1185">Reference proteome</keyword>
<dbReference type="EMBL" id="CADCXU010028105">
    <property type="protein sequence ID" value="CAB0014602.1"/>
    <property type="molecule type" value="Genomic_DNA"/>
</dbReference>
<reference evidence="1 2" key="1">
    <citation type="submission" date="2020-02" db="EMBL/GenBank/DDBJ databases">
        <authorList>
            <person name="Ferguson B K."/>
        </authorList>
    </citation>
    <scope>NUCLEOTIDE SEQUENCE [LARGE SCALE GENOMIC DNA]</scope>
</reference>
<name>A0A6H5HBS6_9HEMI</name>
<evidence type="ECO:0000313" key="2">
    <source>
        <dbReference type="Proteomes" id="UP000479000"/>
    </source>
</evidence>
<dbReference type="Proteomes" id="UP000479000">
    <property type="component" value="Unassembled WGS sequence"/>
</dbReference>